<feature type="domain" description="BTB" evidence="1">
    <location>
        <begin position="23"/>
        <end position="92"/>
    </location>
</feature>
<dbReference type="Gene3D" id="3.30.710.10">
    <property type="entry name" value="Potassium Channel Kv1.1, Chain A"/>
    <property type="match status" value="1"/>
</dbReference>
<dbReference type="PROSITE" id="PS50097">
    <property type="entry name" value="BTB"/>
    <property type="match status" value="1"/>
</dbReference>
<evidence type="ECO:0000313" key="4">
    <source>
        <dbReference type="Proteomes" id="UP000232722"/>
    </source>
</evidence>
<accession>A0A2N0PZF7</accession>
<reference evidence="3 4" key="2">
    <citation type="submission" date="2017-09" db="EMBL/GenBank/DDBJ databases">
        <title>Extensive intraspecific genome diversity in a model arbuscular mycorrhizal fungus.</title>
        <authorList>
            <person name="Chen E.C."/>
            <person name="Morin E."/>
            <person name="Beaudet D."/>
            <person name="Noel J."/>
            <person name="Ndikumana S."/>
            <person name="Charron P."/>
            <person name="St-Onge C."/>
            <person name="Giorgi J."/>
            <person name="Grigoriev I.V."/>
            <person name="Roux C."/>
            <person name="Martin F.M."/>
            <person name="Corradi N."/>
        </authorList>
    </citation>
    <scope>NUCLEOTIDE SEQUENCE [LARGE SCALE GENOMIC DNA]</scope>
    <source>
        <strain evidence="3 4">A5</strain>
    </source>
</reference>
<dbReference type="Proteomes" id="UP000232722">
    <property type="component" value="Unassembled WGS sequence"/>
</dbReference>
<name>A0A2N0PZF7_9GLOM</name>
<gene>
    <name evidence="3" type="ORF">RhiirA5_412170</name>
</gene>
<protein>
    <recommendedName>
        <fullName evidence="5">Serine-enriched protein</fullName>
    </recommendedName>
</protein>
<evidence type="ECO:0000313" key="3">
    <source>
        <dbReference type="EMBL" id="PKC12166.1"/>
    </source>
</evidence>
<dbReference type="VEuPathDB" id="FungiDB:FUN_021791"/>
<reference evidence="3 4" key="1">
    <citation type="submission" date="2016-04" db="EMBL/GenBank/DDBJ databases">
        <title>Genome analyses suggest a sexual origin of heterokaryosis in a supposedly ancient asexual fungus.</title>
        <authorList>
            <person name="Ropars J."/>
            <person name="Sedzielewska K."/>
            <person name="Noel J."/>
            <person name="Charron P."/>
            <person name="Farinelli L."/>
            <person name="Marton T."/>
            <person name="Kruger M."/>
            <person name="Pelin A."/>
            <person name="Brachmann A."/>
            <person name="Corradi N."/>
        </authorList>
    </citation>
    <scope>NUCLEOTIDE SEQUENCE [LARGE SCALE GENOMIC DNA]</scope>
    <source>
        <strain evidence="3 4">A5</strain>
    </source>
</reference>
<dbReference type="CDD" id="cd18186">
    <property type="entry name" value="BTB_POZ_ZBTB_KLHL-like"/>
    <property type="match status" value="1"/>
</dbReference>
<dbReference type="InterPro" id="IPR000210">
    <property type="entry name" value="BTB/POZ_dom"/>
</dbReference>
<dbReference type="InterPro" id="IPR006571">
    <property type="entry name" value="TLDc_dom"/>
</dbReference>
<evidence type="ECO:0008006" key="5">
    <source>
        <dbReference type="Google" id="ProtNLM"/>
    </source>
</evidence>
<comment type="caution">
    <text evidence="3">The sequence shown here is derived from an EMBL/GenBank/DDBJ whole genome shotgun (WGS) entry which is preliminary data.</text>
</comment>
<dbReference type="EMBL" id="LLXJ01000265">
    <property type="protein sequence ID" value="PKC12166.1"/>
    <property type="molecule type" value="Genomic_DNA"/>
</dbReference>
<dbReference type="SMART" id="SM00225">
    <property type="entry name" value="BTB"/>
    <property type="match status" value="1"/>
</dbReference>
<dbReference type="PANTHER" id="PTHR46306:SF1">
    <property type="entry name" value="BTB_POZ DOMAIN-CONTAINING PROTEIN 9"/>
    <property type="match status" value="1"/>
</dbReference>
<organism evidence="3 4">
    <name type="scientific">Rhizophagus irregularis</name>
    <dbReference type="NCBI Taxonomy" id="588596"/>
    <lineage>
        <taxon>Eukaryota</taxon>
        <taxon>Fungi</taxon>
        <taxon>Fungi incertae sedis</taxon>
        <taxon>Mucoromycota</taxon>
        <taxon>Glomeromycotina</taxon>
        <taxon>Glomeromycetes</taxon>
        <taxon>Glomerales</taxon>
        <taxon>Glomeraceae</taxon>
        <taxon>Rhizophagus</taxon>
    </lineage>
</organism>
<dbReference type="InterPro" id="IPR011333">
    <property type="entry name" value="SKP1/BTB/POZ_sf"/>
</dbReference>
<dbReference type="AlphaFoldDB" id="A0A2N0PZF7"/>
<dbReference type="VEuPathDB" id="FungiDB:RhiirA1_455913"/>
<sequence>MQLELLPCLSSEFSKLLKNPYNYDIIIRINEKEFKVHSIILYARSNYFKILLSQGRIINEFNIMCLELSEIDPEIFEMIITYIYTGMIDFSNATSEKIFSFLITSSKLNLSEATSFTQSYLVDNEKNWIHENFSKVLNNVFKLENCKKIQNYCIKRVCFEAKSFFSSKDSLNLKKNILNLILDLDNLYIEEIDLWDFLIEWGMNQLHKIHNYNININYYNNNNNISIFINNNNNYDDNDDEENQKNHKFINNINKEIMNQQHKSPKWKIREALKKILDPLIYRIRFREISSDDFYEKIKPYKMMIPMEIYEDIMSYYLIGTSTKVNMPSIPRRGYINSLIINSKHMNILSSWIDKKDLENNDLITKINQYDYKLLFRTTSLNDFNSIRFHEYCDNNGPCIVIIKIKDSNKIIGGYNPIGWCISNSWIHSNDSFIFSFDDYLNLSKSRISRILENSKYSIYDCKDFNLLLNFGNGDLILDGTIGICDKSNYEFCILNNDERCFEAEQLEVFSVQLID</sequence>
<dbReference type="PANTHER" id="PTHR46306">
    <property type="entry name" value="BTB/POZ DOMAIN-CONTAINING PROTEIN 9"/>
    <property type="match status" value="1"/>
</dbReference>
<dbReference type="VEuPathDB" id="FungiDB:RhiirFUN_003687"/>
<dbReference type="PROSITE" id="PS51886">
    <property type="entry name" value="TLDC"/>
    <property type="match status" value="1"/>
</dbReference>
<evidence type="ECO:0000259" key="2">
    <source>
        <dbReference type="PROSITE" id="PS51886"/>
    </source>
</evidence>
<dbReference type="Pfam" id="PF07534">
    <property type="entry name" value="TLD"/>
    <property type="match status" value="1"/>
</dbReference>
<feature type="domain" description="TLDc" evidence="2">
    <location>
        <begin position="339"/>
        <end position="513"/>
    </location>
</feature>
<dbReference type="GO" id="GO:0005737">
    <property type="term" value="C:cytoplasm"/>
    <property type="evidence" value="ECO:0007669"/>
    <property type="project" value="TreeGrafter"/>
</dbReference>
<dbReference type="InterPro" id="IPR052407">
    <property type="entry name" value="BTB_POZ_domain_cont_9"/>
</dbReference>
<evidence type="ECO:0000259" key="1">
    <source>
        <dbReference type="PROSITE" id="PS50097"/>
    </source>
</evidence>
<proteinExistence type="predicted"/>
<dbReference type="SUPFAM" id="SSF54695">
    <property type="entry name" value="POZ domain"/>
    <property type="match status" value="1"/>
</dbReference>
<dbReference type="Pfam" id="PF00651">
    <property type="entry name" value="BTB"/>
    <property type="match status" value="1"/>
</dbReference>